<sequence length="1066" mass="121639">MRTIILYILFIGFLYPNAYSQTELPNIVPLSPNAASIAKYGEIPISYFTGLPNINIPVFDIVSTELSLPLSLNYHSGGNKVEAIASWVGLGWSLNNIPSISRNVRGIPDEGTGGYFSKFQGKTVKELWDENDSGNSTSYDQFRAYLYQREVDSEPDIFYYNLPTESGKFFYNQESDEFVTFPKSNVKITRNGNNYNLRTQDGVEYVFDIREMTTARGGALFNPIISSWYSSKMISANRRDTISFRYISENQFYKTKSAITKYQWIGGDPVSIPSSLESINTTNTINAKILSEIRFKKGYIRFNRNTEEREDLQGGHSLNNISVYNYKNELIRKYHLTFKYLQANNSCSRESSYSHKWMLLEKLENTSPDLVTKLTHRFSYNENSTPPCRLSPAQDYWGYYNGRISNVNLIPTVNIPNSNPPLQIAGANREVNSVRSQFGIIEKIIYPTGGYTEFDFENNEADAEDLPPQYTTDFAFLEGEGEGTPTTDYYEQAFTINNPSDSFLNGNNPNGGATVSFEIGYPGCDISAGANFCAVFRLRGNSSENSSVNYSLHTDRNFYLPNGDYKITASFNQDPPQYQEFYFTATWNIIDTTAEQDNRYAGGLRVKEIRSYVNSSSVPIIKKYKYTTAYSSTESSGDIFSEPNFSFSDEMEYHVWTYDPRLAASSVKRGNYLRIRSFSNTQQISHSGAFVGYKNVIEETSNADETGYTEYKFSHLRDIPFGGFPYPPAQSSELDRGQLLEEINYKKHNDIFIPVQRRLLEYTSQSYDLSGTSYPVYSFGLKWENNIISNDPSQNTLLYEYAQNLVEYEVDGGWNSLSRETVENYYGNDTIKRITNYYYDNSTHLNRTRTEITDSNGNTRLDKINYPQDIADPSSSVTALINQNRLKIPIEEETTQNGAVQKQSTVFRDWGSNIILPEFVQTSKNGSALENRIVFKDYDSETNIREISKADGTSISYIWGYNNQYPIAKIENATLGEIASALNITEEVLKTYDESNLSEINDLRQSLPNAMITTYTYRPLVGVTSMTDPRGYSVFYEYDGFQRLIRIKDADENILSEYTYHYKNED</sequence>
<evidence type="ECO:0000313" key="1">
    <source>
        <dbReference type="EMBL" id="NER14551.1"/>
    </source>
</evidence>
<dbReference type="RefSeq" id="WP_163607837.1">
    <property type="nucleotide sequence ID" value="NZ_JAABOO010000003.1"/>
</dbReference>
<dbReference type="AlphaFoldDB" id="A0A6P0UMH0"/>
<comment type="caution">
    <text evidence="1">The sequence shown here is derived from an EMBL/GenBank/DDBJ whole genome shotgun (WGS) entry which is preliminary data.</text>
</comment>
<protein>
    <recommendedName>
        <fullName evidence="3">RHS repeat protein</fullName>
    </recommendedName>
</protein>
<organism evidence="1 2">
    <name type="scientific">Leptobacterium flavescens</name>
    <dbReference type="NCBI Taxonomy" id="472055"/>
    <lineage>
        <taxon>Bacteria</taxon>
        <taxon>Pseudomonadati</taxon>
        <taxon>Bacteroidota</taxon>
        <taxon>Flavobacteriia</taxon>
        <taxon>Flavobacteriales</taxon>
        <taxon>Flavobacteriaceae</taxon>
        <taxon>Leptobacterium</taxon>
    </lineage>
</organism>
<reference evidence="1 2" key="1">
    <citation type="submission" date="2020-01" db="EMBL/GenBank/DDBJ databases">
        <title>Leptobacterium flavescens.</title>
        <authorList>
            <person name="Wang G."/>
        </authorList>
    </citation>
    <scope>NUCLEOTIDE SEQUENCE [LARGE SCALE GENOMIC DNA]</scope>
    <source>
        <strain evidence="1 2">KCTC 22160</strain>
    </source>
</reference>
<dbReference type="EMBL" id="JAABOO010000003">
    <property type="protein sequence ID" value="NER14551.1"/>
    <property type="molecule type" value="Genomic_DNA"/>
</dbReference>
<accession>A0A6P0UMH0</accession>
<evidence type="ECO:0008006" key="3">
    <source>
        <dbReference type="Google" id="ProtNLM"/>
    </source>
</evidence>
<gene>
    <name evidence="1" type="ORF">GWK08_13940</name>
</gene>
<dbReference type="Proteomes" id="UP000468581">
    <property type="component" value="Unassembled WGS sequence"/>
</dbReference>
<name>A0A6P0UMH0_9FLAO</name>
<proteinExistence type="predicted"/>
<evidence type="ECO:0000313" key="2">
    <source>
        <dbReference type="Proteomes" id="UP000468581"/>
    </source>
</evidence>
<keyword evidence="2" id="KW-1185">Reference proteome</keyword>